<organism evidence="1 2">
    <name type="scientific">Spiromyces aspiralis</name>
    <dbReference type="NCBI Taxonomy" id="68401"/>
    <lineage>
        <taxon>Eukaryota</taxon>
        <taxon>Fungi</taxon>
        <taxon>Fungi incertae sedis</taxon>
        <taxon>Zoopagomycota</taxon>
        <taxon>Kickxellomycotina</taxon>
        <taxon>Kickxellomycetes</taxon>
        <taxon>Kickxellales</taxon>
        <taxon>Kickxellaceae</taxon>
        <taxon>Spiromyces</taxon>
    </lineage>
</organism>
<evidence type="ECO:0000313" key="2">
    <source>
        <dbReference type="Proteomes" id="UP001145114"/>
    </source>
</evidence>
<dbReference type="EMBL" id="JAMZIH010000272">
    <property type="protein sequence ID" value="KAJ1679616.1"/>
    <property type="molecule type" value="Genomic_DNA"/>
</dbReference>
<proteinExistence type="predicted"/>
<name>A0ACC1HWA6_9FUNG</name>
<accession>A0ACC1HWA6</accession>
<keyword evidence="2" id="KW-1185">Reference proteome</keyword>
<protein>
    <submittedName>
        <fullName evidence="1">Uncharacterized protein</fullName>
    </submittedName>
</protein>
<comment type="caution">
    <text evidence="1">The sequence shown here is derived from an EMBL/GenBank/DDBJ whole genome shotgun (WGS) entry which is preliminary data.</text>
</comment>
<dbReference type="Proteomes" id="UP001145114">
    <property type="component" value="Unassembled WGS sequence"/>
</dbReference>
<sequence>MSATYELIAFPNQGRAEICRNILRHTRATWTETNPKWPADKATMPFEKVPVLVETKSSGKKLVLSESQVIERYLAHSRGLYPKHASLETIAKIDQYRDQFTDIFTLFTIVFYGKHHHKRPDLLSAIQFLVKKHELALKANGSNGHYIGSSTTYVDIVAYTLIKMFKDKGFGERLTARAAPELNRLIDIIGSEIHANLPSRTTVSSRL</sequence>
<reference evidence="1" key="1">
    <citation type="submission" date="2022-06" db="EMBL/GenBank/DDBJ databases">
        <title>Phylogenomic reconstructions and comparative analyses of Kickxellomycotina fungi.</title>
        <authorList>
            <person name="Reynolds N.K."/>
            <person name="Stajich J.E."/>
            <person name="Barry K."/>
            <person name="Grigoriev I.V."/>
            <person name="Crous P."/>
            <person name="Smith M.E."/>
        </authorList>
    </citation>
    <scope>NUCLEOTIDE SEQUENCE</scope>
    <source>
        <strain evidence="1">RSA 2271</strain>
    </source>
</reference>
<gene>
    <name evidence="1" type="ORF">EV182_001683</name>
</gene>
<evidence type="ECO:0000313" key="1">
    <source>
        <dbReference type="EMBL" id="KAJ1679616.1"/>
    </source>
</evidence>